<dbReference type="RefSeq" id="XP_045292030.1">
    <property type="nucleotide sequence ID" value="XM_045428055.1"/>
</dbReference>
<proteinExistence type="predicted"/>
<accession>C0ND09</accession>
<dbReference type="GeneID" id="69034022"/>
<dbReference type="Proteomes" id="UP000001631">
    <property type="component" value="Unassembled WGS sequence"/>
</dbReference>
<dbReference type="EMBL" id="GG663363">
    <property type="protein sequence ID" value="EEH11550.1"/>
    <property type="molecule type" value="Genomic_DNA"/>
</dbReference>
<dbReference type="HOGENOM" id="CLU_1739984_0_0_1"/>
<keyword evidence="2" id="KW-1185">Reference proteome</keyword>
<evidence type="ECO:0000313" key="1">
    <source>
        <dbReference type="EMBL" id="EEH11550.1"/>
    </source>
</evidence>
<sequence>MIDCIYGNDSLQQQIKPRTRVPQKVYIFLNANVVKPANGSILTNQVVKISRSLVEVIPTVSTSTDRLLDAIKVNVQVPASSFKSMHSVKPVGMPICQGPMITLTGISLTPTLVTYLEMASPSWSGYFPMKCASKMLKSSEWLAGDARDRG</sequence>
<protein>
    <submittedName>
        <fullName evidence="1">Uncharacterized protein</fullName>
    </submittedName>
</protein>
<dbReference type="STRING" id="447093.C0ND09"/>
<evidence type="ECO:0000313" key="2">
    <source>
        <dbReference type="Proteomes" id="UP000001631"/>
    </source>
</evidence>
<dbReference type="AlphaFoldDB" id="C0ND09"/>
<reference evidence="1" key="1">
    <citation type="submission" date="2009-02" db="EMBL/GenBank/DDBJ databases">
        <title>The Genome Sequence of Ajellomyces capsulatus strain G186AR.</title>
        <authorList>
            <consortium name="The Broad Institute Genome Sequencing Platform"/>
            <person name="Champion M."/>
            <person name="Cuomo C."/>
            <person name="Ma L.-J."/>
            <person name="Henn M.R."/>
            <person name="Sil A."/>
            <person name="Goldman B."/>
            <person name="Young S.K."/>
            <person name="Kodira C.D."/>
            <person name="Zeng Q."/>
            <person name="Koehrsen M."/>
            <person name="Alvarado L."/>
            <person name="Berlin A."/>
            <person name="Borenstein D."/>
            <person name="Chen Z."/>
            <person name="Engels R."/>
            <person name="Freedman E."/>
            <person name="Gellesch M."/>
            <person name="Goldberg J."/>
            <person name="Griggs A."/>
            <person name="Gujja S."/>
            <person name="Heiman D."/>
            <person name="Hepburn T."/>
            <person name="Howarth C."/>
            <person name="Jen D."/>
            <person name="Larson L."/>
            <person name="Lewis B."/>
            <person name="Mehta T."/>
            <person name="Park D."/>
            <person name="Pearson M."/>
            <person name="Roberts A."/>
            <person name="Saif S."/>
            <person name="Shea T."/>
            <person name="Shenoy N."/>
            <person name="Sisk P."/>
            <person name="Stolte C."/>
            <person name="Sykes S."/>
            <person name="Walk T."/>
            <person name="White J."/>
            <person name="Yandava C."/>
            <person name="Klein B."/>
            <person name="McEwen J.G."/>
            <person name="Puccia R."/>
            <person name="Goldman G.H."/>
            <person name="Felipe M.S."/>
            <person name="Nino-Vega G."/>
            <person name="San-Blas G."/>
            <person name="Taylor J."/>
            <person name="Mendoza L."/>
            <person name="Galagan J."/>
            <person name="Nusbaum C."/>
            <person name="Birren B."/>
        </authorList>
    </citation>
    <scope>NUCLEOTIDE SEQUENCE</scope>
    <source>
        <strain evidence="1">G186AR</strain>
    </source>
</reference>
<name>C0ND09_AJECG</name>
<gene>
    <name evidence="1" type="ORF">HCBG_01005</name>
</gene>
<dbReference type="InParanoid" id="C0ND09"/>
<organism evidence="1 2">
    <name type="scientific">Ajellomyces capsulatus (strain G186AR / H82 / ATCC MYA-2454 / RMSCC 2432)</name>
    <name type="common">Darling's disease fungus</name>
    <name type="synonym">Histoplasma capsulatum</name>
    <dbReference type="NCBI Taxonomy" id="447093"/>
    <lineage>
        <taxon>Eukaryota</taxon>
        <taxon>Fungi</taxon>
        <taxon>Dikarya</taxon>
        <taxon>Ascomycota</taxon>
        <taxon>Pezizomycotina</taxon>
        <taxon>Eurotiomycetes</taxon>
        <taxon>Eurotiomycetidae</taxon>
        <taxon>Onygenales</taxon>
        <taxon>Ajellomycetaceae</taxon>
        <taxon>Histoplasma</taxon>
    </lineage>
</organism>